<sequence length="807" mass="94231">MLDGTEHSKQSLRSIISEGHEGSGPRSRRPQRPFSSKWQLLMEVVALLDFMSTFANRRFFSQQKEALASGNPEGRFRFLTQSFLLGRLFTKQKGTPIAASPHFRVFGTNFALPHHVFTNLFLWLDAHSVHFGFLFSVLWCIEAFFEADRWADRRLSEVERRKVMARVRSMLRRKSLRPQLSSSEESLENFRTLLLFYGTLIVQFLLLPLGFYLLIYKYIVVKATSIYAAADDNDGPGEIAALLESTYESVNLPGEYRTFSNETKLALGFAIAKHSGKAVYKVTESKMKAVMWRQGLLEGRRLGWNAIRHPLRSLRNTFWSLRHGREFMRWVRWVKSLAPLVRRFAKLRSSLRALFVTYRQRHHRKIARIKRKRTWRRLNEQQRRSKACKIIQSTYRSYKQRQACMQIVLSRQVVNDLAARKIQLALRLMMENAKAKQAESKFELERLESRESLSLRNATIPSMMHRSERERLNELREQQASEKPTSIDKRLLMRPDSKFQLFWKILFIICVVIELVCLGLNFRLKRGDQTLKAKLQEMLIPVPVTQLKECSCLAQCRRDFATWETQVANKRKCRGEPWYCNPMYYNAQIAYTGSIRFVLEQVLWLLALVNLLDVPVSFYTGIYCSDTGILVPKPFLGRWVFLFIQLLTNPRMGKISNRVFRLLQSSFEIGPIRVLRWGKCLFYPSLLFTFDWTESHVWLPLVAFANGPATRLSMPLGERVEKASQRQRRRSSVDPTLPPSIFDPELSKILPEPTTRRLRRGSSLSSRMSIRVSVQQSTELLIRKSLNDSMVFSFLDEEEFKMQNRIS</sequence>
<dbReference type="AlphaFoldDB" id="A0A9N8E8U1"/>
<accession>A0A9N8E8U1</accession>
<feature type="transmembrane region" description="Helical" evidence="2">
    <location>
        <begin position="501"/>
        <end position="522"/>
    </location>
</feature>
<keyword evidence="4" id="KW-1185">Reference proteome</keyword>
<feature type="region of interest" description="Disordered" evidence="1">
    <location>
        <begin position="720"/>
        <end position="741"/>
    </location>
</feature>
<name>A0A9N8E8U1_9STRA</name>
<protein>
    <submittedName>
        <fullName evidence="3">Uncharacterized protein</fullName>
    </submittedName>
</protein>
<evidence type="ECO:0000313" key="3">
    <source>
        <dbReference type="EMBL" id="CAB9515970.1"/>
    </source>
</evidence>
<reference evidence="3" key="1">
    <citation type="submission" date="2020-06" db="EMBL/GenBank/DDBJ databases">
        <authorList>
            <consortium name="Plant Systems Biology data submission"/>
        </authorList>
    </citation>
    <scope>NUCLEOTIDE SEQUENCE</scope>
    <source>
        <strain evidence="3">D6</strain>
    </source>
</reference>
<keyword evidence="2" id="KW-0812">Transmembrane</keyword>
<keyword evidence="2" id="KW-0472">Membrane</keyword>
<dbReference type="Proteomes" id="UP001153069">
    <property type="component" value="Unassembled WGS sequence"/>
</dbReference>
<keyword evidence="2" id="KW-1133">Transmembrane helix</keyword>
<dbReference type="OrthoDB" id="49049at2759"/>
<evidence type="ECO:0000256" key="1">
    <source>
        <dbReference type="SAM" id="MobiDB-lite"/>
    </source>
</evidence>
<organism evidence="3 4">
    <name type="scientific">Seminavis robusta</name>
    <dbReference type="NCBI Taxonomy" id="568900"/>
    <lineage>
        <taxon>Eukaryota</taxon>
        <taxon>Sar</taxon>
        <taxon>Stramenopiles</taxon>
        <taxon>Ochrophyta</taxon>
        <taxon>Bacillariophyta</taxon>
        <taxon>Bacillariophyceae</taxon>
        <taxon>Bacillariophycidae</taxon>
        <taxon>Naviculales</taxon>
        <taxon>Naviculaceae</taxon>
        <taxon>Seminavis</taxon>
    </lineage>
</organism>
<evidence type="ECO:0000256" key="2">
    <source>
        <dbReference type="SAM" id="Phobius"/>
    </source>
</evidence>
<feature type="region of interest" description="Disordered" evidence="1">
    <location>
        <begin position="1"/>
        <end position="32"/>
    </location>
</feature>
<dbReference type="EMBL" id="CAICTM010000751">
    <property type="protein sequence ID" value="CAB9515970.1"/>
    <property type="molecule type" value="Genomic_DNA"/>
</dbReference>
<comment type="caution">
    <text evidence="3">The sequence shown here is derived from an EMBL/GenBank/DDBJ whole genome shotgun (WGS) entry which is preliminary data.</text>
</comment>
<feature type="transmembrane region" description="Helical" evidence="2">
    <location>
        <begin position="194"/>
        <end position="215"/>
    </location>
</feature>
<evidence type="ECO:0000313" key="4">
    <source>
        <dbReference type="Proteomes" id="UP001153069"/>
    </source>
</evidence>
<gene>
    <name evidence="3" type="ORF">SEMRO_752_G197120.1</name>
</gene>
<proteinExistence type="predicted"/>